<dbReference type="GO" id="GO:0016020">
    <property type="term" value="C:membrane"/>
    <property type="evidence" value="ECO:0007669"/>
    <property type="project" value="UniProtKB-SubCell"/>
</dbReference>
<proteinExistence type="predicted"/>
<sequence>MKDFFKHFKGDAFGGITAGIVALPLALAFGVSSGLGPSAGLYGAIFIGFFAALFGGTNTQISGPTAPMTAVSMLVIAGIVAANEGNVEKALPAILTIFLLAGLLQVLFGFIGIGSYIKYIPYPVVSGFMTAIGVMILLTQILPAVGYYPKEDEDLVNSFIPQAEEVLLDKILKNEAGEGILVLEDFKETIKRAGEITEADIMIEAETLAKGSASGVVGAVRTMPRAFKNINFLELILCLVTIAIIYGFKKITTAVPSTLVALLAVSGVAYFAGFKYIPIETIPQGFPEINLGIITDFSFGSIKPYLFAGVSLAFLGAIDSLLTSVVADNMTKTRHKPNKELIGQGIGNSIAALFGGIPGAGATIRTVVNINSGGKTRLSGMIAGLLLLVILMAMGPIASKIPAAVLAGILITVGIGVMDYKGLRAIPSMQKDIDLKYFKLSSEVVIMLVVLVLSVVWDLVAAVGIGLVMASLSFMKKMGDFTADESRITNLENLDKGELSWNDEGDFPKEFAEEVFIKHLEGPLFFGYTSDFQVLAKQIPDTASHVILRMDRVPYVDQSGLYALEDVLLDLEQRDVHTLLINPQKQPLMMLKQIDIVPDLVSPDRIFEDFSSCIEYVKENVEDKYQPKEG</sequence>
<feature type="transmembrane region" description="Helical" evidence="5">
    <location>
        <begin position="230"/>
        <end position="248"/>
    </location>
</feature>
<evidence type="ECO:0000313" key="8">
    <source>
        <dbReference type="Proteomes" id="UP000474296"/>
    </source>
</evidence>
<keyword evidence="4 5" id="KW-0472">Membrane</keyword>
<dbReference type="InterPro" id="IPR011547">
    <property type="entry name" value="SLC26A/SulP_dom"/>
</dbReference>
<gene>
    <name evidence="7" type="ORF">GWK10_02735</name>
</gene>
<dbReference type="GO" id="GO:0055085">
    <property type="term" value="P:transmembrane transport"/>
    <property type="evidence" value="ECO:0007669"/>
    <property type="project" value="InterPro"/>
</dbReference>
<name>A0A6M0CE55_9FLAO</name>
<feature type="transmembrane region" description="Helical" evidence="5">
    <location>
        <begin position="260"/>
        <end position="277"/>
    </location>
</feature>
<reference evidence="7 8" key="1">
    <citation type="submission" date="2020-01" db="EMBL/GenBank/DDBJ databases">
        <title>Spongiivirga citrea KCTC 32990T.</title>
        <authorList>
            <person name="Wang G."/>
        </authorList>
    </citation>
    <scope>NUCLEOTIDE SEQUENCE [LARGE SCALE GENOMIC DNA]</scope>
    <source>
        <strain evidence="7 8">KCTC 32990</strain>
    </source>
</reference>
<dbReference type="RefSeq" id="WP_164029358.1">
    <property type="nucleotide sequence ID" value="NZ_JAABOQ010000001.1"/>
</dbReference>
<evidence type="ECO:0000256" key="3">
    <source>
        <dbReference type="ARBA" id="ARBA00022989"/>
    </source>
</evidence>
<evidence type="ECO:0000256" key="4">
    <source>
        <dbReference type="ARBA" id="ARBA00023136"/>
    </source>
</evidence>
<evidence type="ECO:0000256" key="2">
    <source>
        <dbReference type="ARBA" id="ARBA00022692"/>
    </source>
</evidence>
<feature type="transmembrane region" description="Helical" evidence="5">
    <location>
        <begin position="403"/>
        <end position="423"/>
    </location>
</feature>
<evidence type="ECO:0000313" key="7">
    <source>
        <dbReference type="EMBL" id="NER16106.1"/>
    </source>
</evidence>
<dbReference type="InterPro" id="IPR002645">
    <property type="entry name" value="STAS_dom"/>
</dbReference>
<keyword evidence="3 5" id="KW-1133">Transmembrane helix</keyword>
<feature type="transmembrane region" description="Helical" evidence="5">
    <location>
        <begin position="124"/>
        <end position="148"/>
    </location>
</feature>
<feature type="transmembrane region" description="Helical" evidence="5">
    <location>
        <begin position="305"/>
        <end position="327"/>
    </location>
</feature>
<dbReference type="EMBL" id="JAABOQ010000001">
    <property type="protein sequence ID" value="NER16106.1"/>
    <property type="molecule type" value="Genomic_DNA"/>
</dbReference>
<evidence type="ECO:0000259" key="6">
    <source>
        <dbReference type="PROSITE" id="PS50801"/>
    </source>
</evidence>
<dbReference type="Proteomes" id="UP000474296">
    <property type="component" value="Unassembled WGS sequence"/>
</dbReference>
<dbReference type="InterPro" id="IPR036513">
    <property type="entry name" value="STAS_dom_sf"/>
</dbReference>
<keyword evidence="8" id="KW-1185">Reference proteome</keyword>
<dbReference type="CDD" id="cd07042">
    <property type="entry name" value="STAS_SulP_like_sulfate_transporter"/>
    <property type="match status" value="1"/>
</dbReference>
<accession>A0A6M0CE55</accession>
<feature type="transmembrane region" description="Helical" evidence="5">
    <location>
        <begin position="94"/>
        <end position="117"/>
    </location>
</feature>
<dbReference type="InterPro" id="IPR001902">
    <property type="entry name" value="SLC26A/SulP_fam"/>
</dbReference>
<dbReference type="PANTHER" id="PTHR11814">
    <property type="entry name" value="SULFATE TRANSPORTER"/>
    <property type="match status" value="1"/>
</dbReference>
<dbReference type="SUPFAM" id="SSF52091">
    <property type="entry name" value="SpoIIaa-like"/>
    <property type="match status" value="1"/>
</dbReference>
<feature type="domain" description="STAS" evidence="6">
    <location>
        <begin position="513"/>
        <end position="617"/>
    </location>
</feature>
<feature type="transmembrane region" description="Helical" evidence="5">
    <location>
        <begin position="12"/>
        <end position="33"/>
    </location>
</feature>
<evidence type="ECO:0000256" key="1">
    <source>
        <dbReference type="ARBA" id="ARBA00004141"/>
    </source>
</evidence>
<dbReference type="Pfam" id="PF01740">
    <property type="entry name" value="STAS"/>
    <property type="match status" value="1"/>
</dbReference>
<dbReference type="AlphaFoldDB" id="A0A6M0CE55"/>
<organism evidence="7 8">
    <name type="scientific">Spongiivirga citrea</name>
    <dbReference type="NCBI Taxonomy" id="1481457"/>
    <lineage>
        <taxon>Bacteria</taxon>
        <taxon>Pseudomonadati</taxon>
        <taxon>Bacteroidota</taxon>
        <taxon>Flavobacteriia</taxon>
        <taxon>Flavobacteriales</taxon>
        <taxon>Flavobacteriaceae</taxon>
        <taxon>Spongiivirga</taxon>
    </lineage>
</organism>
<evidence type="ECO:0000256" key="5">
    <source>
        <dbReference type="SAM" id="Phobius"/>
    </source>
</evidence>
<dbReference type="PROSITE" id="PS50801">
    <property type="entry name" value="STAS"/>
    <property type="match status" value="1"/>
</dbReference>
<feature type="transmembrane region" description="Helical" evidence="5">
    <location>
        <begin position="39"/>
        <end position="57"/>
    </location>
</feature>
<feature type="transmembrane region" description="Helical" evidence="5">
    <location>
        <begin position="378"/>
        <end position="397"/>
    </location>
</feature>
<feature type="transmembrane region" description="Helical" evidence="5">
    <location>
        <begin position="64"/>
        <end position="82"/>
    </location>
</feature>
<dbReference type="Pfam" id="PF00916">
    <property type="entry name" value="Sulfate_transp"/>
    <property type="match status" value="2"/>
</dbReference>
<comment type="subcellular location">
    <subcellularLocation>
        <location evidence="1">Membrane</location>
        <topology evidence="1">Multi-pass membrane protein</topology>
    </subcellularLocation>
</comment>
<protein>
    <submittedName>
        <fullName evidence="7">STAS domain-containing protein</fullName>
    </submittedName>
</protein>
<feature type="transmembrane region" description="Helical" evidence="5">
    <location>
        <begin position="444"/>
        <end position="469"/>
    </location>
</feature>
<comment type="caution">
    <text evidence="7">The sequence shown here is derived from an EMBL/GenBank/DDBJ whole genome shotgun (WGS) entry which is preliminary data.</text>
</comment>
<keyword evidence="2 5" id="KW-0812">Transmembrane</keyword>
<dbReference type="Gene3D" id="3.30.750.24">
    <property type="entry name" value="STAS domain"/>
    <property type="match status" value="1"/>
</dbReference>